<protein>
    <submittedName>
        <fullName evidence="2">DUF397 domain-containing protein</fullName>
    </submittedName>
</protein>
<dbReference type="AlphaFoldDB" id="A0A6L5G3E2"/>
<evidence type="ECO:0000313" key="3">
    <source>
        <dbReference type="Proteomes" id="UP000477750"/>
    </source>
</evidence>
<comment type="caution">
    <text evidence="2">The sequence shown here is derived from an EMBL/GenBank/DDBJ whole genome shotgun (WGS) entry which is preliminary data.</text>
</comment>
<keyword evidence="3" id="KW-1185">Reference proteome</keyword>
<sequence>MAKWRKSTRSAGQNACVELRSTAEGFQIRDSKLDERSPVFDLTGSDLAGLLRMTKS</sequence>
<evidence type="ECO:0000313" key="2">
    <source>
        <dbReference type="EMBL" id="MQM24220.1"/>
    </source>
</evidence>
<dbReference type="Proteomes" id="UP000477750">
    <property type="component" value="Unassembled WGS sequence"/>
</dbReference>
<name>A0A6L5G3E2_9ACTN</name>
<dbReference type="Pfam" id="PF04149">
    <property type="entry name" value="DUF397"/>
    <property type="match status" value="1"/>
</dbReference>
<feature type="domain" description="DUF397" evidence="1">
    <location>
        <begin position="2"/>
        <end position="54"/>
    </location>
</feature>
<dbReference type="RefSeq" id="WP_153023400.1">
    <property type="nucleotide sequence ID" value="NZ_WIAO01000001.1"/>
</dbReference>
<evidence type="ECO:0000259" key="1">
    <source>
        <dbReference type="Pfam" id="PF04149"/>
    </source>
</evidence>
<gene>
    <name evidence="2" type="ORF">GFD30_01300</name>
</gene>
<organism evidence="2 3">
    <name type="scientific">Glycomyces albidus</name>
    <dbReference type="NCBI Taxonomy" id="2656774"/>
    <lineage>
        <taxon>Bacteria</taxon>
        <taxon>Bacillati</taxon>
        <taxon>Actinomycetota</taxon>
        <taxon>Actinomycetes</taxon>
        <taxon>Glycomycetales</taxon>
        <taxon>Glycomycetaceae</taxon>
        <taxon>Glycomyces</taxon>
    </lineage>
</organism>
<dbReference type="EMBL" id="WIAO01000001">
    <property type="protein sequence ID" value="MQM24220.1"/>
    <property type="molecule type" value="Genomic_DNA"/>
</dbReference>
<reference evidence="2 3" key="1">
    <citation type="submission" date="2019-10" db="EMBL/GenBank/DDBJ databases">
        <title>Glycomyces albidus sp. nov., a novel actinomycete isolated from rhizosphere soil of wheat (Triticum aestivum L.).</title>
        <authorList>
            <person name="Qian L."/>
        </authorList>
    </citation>
    <scope>NUCLEOTIDE SEQUENCE [LARGE SCALE GENOMIC DNA]</scope>
    <source>
        <strain evidence="2 3">NEAU-7082</strain>
    </source>
</reference>
<proteinExistence type="predicted"/>
<dbReference type="InterPro" id="IPR007278">
    <property type="entry name" value="DUF397"/>
</dbReference>
<accession>A0A6L5G3E2</accession>